<accession>A0A3A8PPR6</accession>
<evidence type="ECO:0000313" key="3">
    <source>
        <dbReference type="Proteomes" id="UP000267003"/>
    </source>
</evidence>
<protein>
    <submittedName>
        <fullName evidence="2">Uncharacterized protein</fullName>
    </submittedName>
</protein>
<keyword evidence="1" id="KW-1133">Transmembrane helix</keyword>
<feature type="transmembrane region" description="Helical" evidence="1">
    <location>
        <begin position="20"/>
        <end position="44"/>
    </location>
</feature>
<sequence>MSEARPPPPELERLPTAWLLRVGSVALGLLAAACVVAWGLWLLWRPASERPLPMPPGTLQVGMVDQAPFTLDRRADALKARQRERLEGYGWVDVDAGVIHQPIDAAMRQLLSEPEGGAR</sequence>
<comment type="caution">
    <text evidence="2">The sequence shown here is derived from an EMBL/GenBank/DDBJ whole genome shotgun (WGS) entry which is preliminary data.</text>
</comment>
<evidence type="ECO:0000256" key="1">
    <source>
        <dbReference type="SAM" id="Phobius"/>
    </source>
</evidence>
<name>A0A3A8PPR6_9BACT</name>
<dbReference type="OrthoDB" id="129807at2"/>
<dbReference type="Proteomes" id="UP000267003">
    <property type="component" value="Unassembled WGS sequence"/>
</dbReference>
<gene>
    <name evidence="2" type="ORF">D7W81_32935</name>
</gene>
<reference evidence="3" key="1">
    <citation type="submission" date="2018-09" db="EMBL/GenBank/DDBJ databases">
        <authorList>
            <person name="Livingstone P.G."/>
            <person name="Whitworth D.E."/>
        </authorList>
    </citation>
    <scope>NUCLEOTIDE SEQUENCE [LARGE SCALE GENOMIC DNA]</scope>
    <source>
        <strain evidence="3">AB050A</strain>
    </source>
</reference>
<dbReference type="PROSITE" id="PS51257">
    <property type="entry name" value="PROKAR_LIPOPROTEIN"/>
    <property type="match status" value="1"/>
</dbReference>
<organism evidence="2 3">
    <name type="scientific">Corallococcus aberystwythensis</name>
    <dbReference type="NCBI Taxonomy" id="2316722"/>
    <lineage>
        <taxon>Bacteria</taxon>
        <taxon>Pseudomonadati</taxon>
        <taxon>Myxococcota</taxon>
        <taxon>Myxococcia</taxon>
        <taxon>Myxococcales</taxon>
        <taxon>Cystobacterineae</taxon>
        <taxon>Myxococcaceae</taxon>
        <taxon>Corallococcus</taxon>
    </lineage>
</organism>
<keyword evidence="3" id="KW-1185">Reference proteome</keyword>
<keyword evidence="1" id="KW-0812">Transmembrane</keyword>
<dbReference type="AlphaFoldDB" id="A0A3A8PPR6"/>
<keyword evidence="1" id="KW-0472">Membrane</keyword>
<dbReference type="EMBL" id="RAWK01000265">
    <property type="protein sequence ID" value="RKH56731.1"/>
    <property type="molecule type" value="Genomic_DNA"/>
</dbReference>
<evidence type="ECO:0000313" key="2">
    <source>
        <dbReference type="EMBL" id="RKH56731.1"/>
    </source>
</evidence>
<proteinExistence type="predicted"/>
<dbReference type="RefSeq" id="WP_120559373.1">
    <property type="nucleotide sequence ID" value="NZ_RAWK01000265.1"/>
</dbReference>